<dbReference type="Pfam" id="PF07729">
    <property type="entry name" value="FCD"/>
    <property type="match status" value="1"/>
</dbReference>
<accession>A0ABS9RZ40</accession>
<evidence type="ECO:0000313" key="6">
    <source>
        <dbReference type="Proteomes" id="UP001202117"/>
    </source>
</evidence>
<dbReference type="InterPro" id="IPR000524">
    <property type="entry name" value="Tscrpt_reg_HTH_GntR"/>
</dbReference>
<dbReference type="InterPro" id="IPR036388">
    <property type="entry name" value="WH-like_DNA-bd_sf"/>
</dbReference>
<evidence type="ECO:0000256" key="2">
    <source>
        <dbReference type="ARBA" id="ARBA00023125"/>
    </source>
</evidence>
<dbReference type="Pfam" id="PF00392">
    <property type="entry name" value="GntR"/>
    <property type="match status" value="1"/>
</dbReference>
<evidence type="ECO:0000313" key="5">
    <source>
        <dbReference type="EMBL" id="MCH4565128.1"/>
    </source>
</evidence>
<dbReference type="PROSITE" id="PS50949">
    <property type="entry name" value="HTH_GNTR"/>
    <property type="match status" value="1"/>
</dbReference>
<dbReference type="Gene3D" id="1.10.10.10">
    <property type="entry name" value="Winged helix-like DNA-binding domain superfamily/Winged helix DNA-binding domain"/>
    <property type="match status" value="1"/>
</dbReference>
<dbReference type="InterPro" id="IPR011711">
    <property type="entry name" value="GntR_C"/>
</dbReference>
<proteinExistence type="predicted"/>
<dbReference type="RefSeq" id="WP_240569652.1">
    <property type="nucleotide sequence ID" value="NZ_JAKVPY010000029.1"/>
</dbReference>
<keyword evidence="1" id="KW-0805">Transcription regulation</keyword>
<dbReference type="EMBL" id="JAKVPY010000029">
    <property type="protein sequence ID" value="MCH4565128.1"/>
    <property type="molecule type" value="Genomic_DNA"/>
</dbReference>
<dbReference type="SMART" id="SM00895">
    <property type="entry name" value="FCD"/>
    <property type="match status" value="1"/>
</dbReference>
<evidence type="ECO:0000259" key="4">
    <source>
        <dbReference type="PROSITE" id="PS50949"/>
    </source>
</evidence>
<dbReference type="SUPFAM" id="SSF48008">
    <property type="entry name" value="GntR ligand-binding domain-like"/>
    <property type="match status" value="1"/>
</dbReference>
<dbReference type="InterPro" id="IPR036390">
    <property type="entry name" value="WH_DNA-bd_sf"/>
</dbReference>
<organism evidence="5 6">
    <name type="scientific">Halomonas flagellata</name>
    <dbReference type="NCBI Taxonomy" id="2920385"/>
    <lineage>
        <taxon>Bacteria</taxon>
        <taxon>Pseudomonadati</taxon>
        <taxon>Pseudomonadota</taxon>
        <taxon>Gammaproteobacteria</taxon>
        <taxon>Oceanospirillales</taxon>
        <taxon>Halomonadaceae</taxon>
        <taxon>Halomonas</taxon>
    </lineage>
</organism>
<sequence length="229" mass="26092">MEALHSTPSSAEPKTGLIREQVHKTLRREILSCSLRPGEELREKELATRFEVSKSPVRDALQKLEREGLVSVEPRQGYRVTPISLADAKDMFVFRTVMESGCIKEAVRHASDTDLKRLDQFRQFTSTENIADDFIKYNNDFHSAVAACSGNARMAQTSRTLIDHMGRLIYLSLSVIQGREPQELVNEHCEIIDAMQDRNGRLACRLARSHVEEAEKRVIKALEWNMIIP</sequence>
<keyword evidence="3" id="KW-0804">Transcription</keyword>
<protein>
    <submittedName>
        <fullName evidence="5">GntR family transcriptional regulator</fullName>
    </submittedName>
</protein>
<reference evidence="5 6" key="1">
    <citation type="submission" date="2022-02" db="EMBL/GenBank/DDBJ databases">
        <title>Halomonas fukangensis sp. nov., a halophilic bacterium isolated from a bulk soil of Kalidium foliatum at Fukang.</title>
        <authorList>
            <person name="Huang Y."/>
        </authorList>
    </citation>
    <scope>NUCLEOTIDE SEQUENCE [LARGE SCALE GENOMIC DNA]</scope>
    <source>
        <strain evidence="5 6">EGI 63088</strain>
    </source>
</reference>
<dbReference type="Proteomes" id="UP001202117">
    <property type="component" value="Unassembled WGS sequence"/>
</dbReference>
<evidence type="ECO:0000256" key="3">
    <source>
        <dbReference type="ARBA" id="ARBA00023163"/>
    </source>
</evidence>
<dbReference type="PANTHER" id="PTHR43537">
    <property type="entry name" value="TRANSCRIPTIONAL REGULATOR, GNTR FAMILY"/>
    <property type="match status" value="1"/>
</dbReference>
<dbReference type="PRINTS" id="PR00035">
    <property type="entry name" value="HTHGNTR"/>
</dbReference>
<keyword evidence="2" id="KW-0238">DNA-binding</keyword>
<evidence type="ECO:0000256" key="1">
    <source>
        <dbReference type="ARBA" id="ARBA00023015"/>
    </source>
</evidence>
<feature type="domain" description="HTH gntR-type" evidence="4">
    <location>
        <begin position="16"/>
        <end position="83"/>
    </location>
</feature>
<dbReference type="CDD" id="cd07377">
    <property type="entry name" value="WHTH_GntR"/>
    <property type="match status" value="1"/>
</dbReference>
<dbReference type="SMART" id="SM00345">
    <property type="entry name" value="HTH_GNTR"/>
    <property type="match status" value="1"/>
</dbReference>
<comment type="caution">
    <text evidence="5">The sequence shown here is derived from an EMBL/GenBank/DDBJ whole genome shotgun (WGS) entry which is preliminary data.</text>
</comment>
<name>A0ABS9RZ40_9GAMM</name>
<dbReference type="Gene3D" id="1.20.120.530">
    <property type="entry name" value="GntR ligand-binding domain-like"/>
    <property type="match status" value="1"/>
</dbReference>
<keyword evidence="6" id="KW-1185">Reference proteome</keyword>
<gene>
    <name evidence="5" type="ORF">MKP05_18685</name>
</gene>
<dbReference type="PANTHER" id="PTHR43537:SF45">
    <property type="entry name" value="GNTR FAMILY REGULATORY PROTEIN"/>
    <property type="match status" value="1"/>
</dbReference>
<dbReference type="InterPro" id="IPR008920">
    <property type="entry name" value="TF_FadR/GntR_C"/>
</dbReference>
<dbReference type="SUPFAM" id="SSF46785">
    <property type="entry name" value="Winged helix' DNA-binding domain"/>
    <property type="match status" value="1"/>
</dbReference>